<sequence length="79" mass="9163">MCKCVHIVNEFLHLTTSFIPLKLSRGCIYVLLCDSTYRNCSLRHTRIHIRIIIIIIIIIIITINIIIIVIIIIIIIIII</sequence>
<keyword evidence="1" id="KW-0472">Membrane</keyword>
<name>A0A232EP36_9HYME</name>
<dbReference type="AlphaFoldDB" id="A0A232EP36"/>
<keyword evidence="3" id="KW-1185">Reference proteome</keyword>
<proteinExistence type="predicted"/>
<feature type="transmembrane region" description="Helical" evidence="1">
    <location>
        <begin position="51"/>
        <end position="78"/>
    </location>
</feature>
<accession>A0A232EP36</accession>
<evidence type="ECO:0000256" key="1">
    <source>
        <dbReference type="SAM" id="Phobius"/>
    </source>
</evidence>
<comment type="caution">
    <text evidence="2">The sequence shown here is derived from an EMBL/GenBank/DDBJ whole genome shotgun (WGS) entry which is preliminary data.</text>
</comment>
<dbReference type="Proteomes" id="UP000215335">
    <property type="component" value="Unassembled WGS sequence"/>
</dbReference>
<evidence type="ECO:0000313" key="3">
    <source>
        <dbReference type="Proteomes" id="UP000215335"/>
    </source>
</evidence>
<protein>
    <submittedName>
        <fullName evidence="2">Uncharacterized protein</fullName>
    </submittedName>
</protein>
<organism evidence="2 3">
    <name type="scientific">Trichomalopsis sarcophagae</name>
    <dbReference type="NCBI Taxonomy" id="543379"/>
    <lineage>
        <taxon>Eukaryota</taxon>
        <taxon>Metazoa</taxon>
        <taxon>Ecdysozoa</taxon>
        <taxon>Arthropoda</taxon>
        <taxon>Hexapoda</taxon>
        <taxon>Insecta</taxon>
        <taxon>Pterygota</taxon>
        <taxon>Neoptera</taxon>
        <taxon>Endopterygota</taxon>
        <taxon>Hymenoptera</taxon>
        <taxon>Apocrita</taxon>
        <taxon>Proctotrupomorpha</taxon>
        <taxon>Chalcidoidea</taxon>
        <taxon>Pteromalidae</taxon>
        <taxon>Pteromalinae</taxon>
        <taxon>Trichomalopsis</taxon>
    </lineage>
</organism>
<evidence type="ECO:0000313" key="2">
    <source>
        <dbReference type="EMBL" id="OXU20149.1"/>
    </source>
</evidence>
<keyword evidence="1" id="KW-0812">Transmembrane</keyword>
<gene>
    <name evidence="2" type="ORF">TSAR_005226</name>
</gene>
<dbReference type="EMBL" id="NNAY01002997">
    <property type="protein sequence ID" value="OXU20149.1"/>
    <property type="molecule type" value="Genomic_DNA"/>
</dbReference>
<keyword evidence="1" id="KW-1133">Transmembrane helix</keyword>
<reference evidence="2 3" key="1">
    <citation type="journal article" date="2017" name="Curr. Biol.">
        <title>The Evolution of Venom by Co-option of Single-Copy Genes.</title>
        <authorList>
            <person name="Martinson E.O."/>
            <person name="Mrinalini"/>
            <person name="Kelkar Y.D."/>
            <person name="Chang C.H."/>
            <person name="Werren J.H."/>
        </authorList>
    </citation>
    <scope>NUCLEOTIDE SEQUENCE [LARGE SCALE GENOMIC DNA]</scope>
    <source>
        <strain evidence="2 3">Alberta</strain>
        <tissue evidence="2">Whole body</tissue>
    </source>
</reference>